<gene>
    <name evidence="2" type="ORF">MNBD_GAMMA10-2869</name>
</gene>
<dbReference type="PROSITE" id="PS51664">
    <property type="entry name" value="YCAO"/>
    <property type="match status" value="1"/>
</dbReference>
<organism evidence="2">
    <name type="scientific">hydrothermal vent metagenome</name>
    <dbReference type="NCBI Taxonomy" id="652676"/>
    <lineage>
        <taxon>unclassified sequences</taxon>
        <taxon>metagenomes</taxon>
        <taxon>ecological metagenomes</taxon>
    </lineage>
</organism>
<dbReference type="Gene3D" id="3.30.40.250">
    <property type="match status" value="1"/>
</dbReference>
<sequence>MEKNYRQGTHRSCSPAQTLSRIKPFMAEMGITRIANITGLDHIGIPVVTACRPNSRALSVAQGKGIDIESAKASAVMEAMESYHAEYIELALKHASYNEMLEKHQLIDVTRLQQLSISHYHHDLAMLWVEGFRLDAEQVSRIIVDKVVVDKVAVDKNVQLSDAWPYTEMCKASSRWVPYDIVHTNYTLPLPSSSGCFMMSTNGLASGNCIEEAISHAICELVERDSTSLWQLNGGAEGTKGLMIDLSTVSDPDCMSVIKKYQQAGISVGVWETTTDIGISAFYCTIIDREARPMRPLYPASGAGCHPSREIALLRALTEAAQTRLTLMSGSRDDTGLDDYEGVQNQQLQNQVREWLGSESHCRNFSVVTGFDGKNFADDINWMLKQLQQSGLDEVVVVDISKPEFALNVVRVLIPGLEGIADIPGYHPGLRARELLGELAGTLAGTLAGSGIKAPLKTTEKKEEVA</sequence>
<feature type="domain" description="YcaO" evidence="1">
    <location>
        <begin position="63"/>
        <end position="466"/>
    </location>
</feature>
<proteinExistence type="predicted"/>
<name>A0A3B0XR24_9ZZZZ</name>
<evidence type="ECO:0000259" key="1">
    <source>
        <dbReference type="PROSITE" id="PS51664"/>
    </source>
</evidence>
<accession>A0A3B0XR24</accession>
<dbReference type="Pfam" id="PF02624">
    <property type="entry name" value="YcaO"/>
    <property type="match status" value="2"/>
</dbReference>
<reference evidence="2" key="1">
    <citation type="submission" date="2018-06" db="EMBL/GenBank/DDBJ databases">
        <authorList>
            <person name="Zhirakovskaya E."/>
        </authorList>
    </citation>
    <scope>NUCLEOTIDE SEQUENCE</scope>
</reference>
<dbReference type="NCBIfam" id="TIGR00702">
    <property type="entry name" value="YcaO-type kinase domain"/>
    <property type="match status" value="1"/>
</dbReference>
<dbReference type="InterPro" id="IPR003776">
    <property type="entry name" value="YcaO-like_dom"/>
</dbReference>
<dbReference type="Gene3D" id="3.30.160.660">
    <property type="match status" value="1"/>
</dbReference>
<dbReference type="Gene3D" id="3.30.1330.230">
    <property type="match status" value="1"/>
</dbReference>
<evidence type="ECO:0000313" key="2">
    <source>
        <dbReference type="EMBL" id="VAW70688.1"/>
    </source>
</evidence>
<dbReference type="PANTHER" id="PTHR37809">
    <property type="entry name" value="RIBOSOMAL PROTEIN S12 METHYLTHIOTRANSFERASE ACCESSORY FACTOR YCAO"/>
    <property type="match status" value="1"/>
</dbReference>
<dbReference type="AlphaFoldDB" id="A0A3B0XR24"/>
<dbReference type="PANTHER" id="PTHR37809:SF1">
    <property type="entry name" value="RIBOSOMAL PROTEIN S12 METHYLTHIOTRANSFERASE ACCESSORY FACTOR YCAO"/>
    <property type="match status" value="1"/>
</dbReference>
<protein>
    <recommendedName>
        <fullName evidence="1">YcaO domain-containing protein</fullName>
    </recommendedName>
</protein>
<dbReference type="EMBL" id="UOFJ01000545">
    <property type="protein sequence ID" value="VAW70688.1"/>
    <property type="molecule type" value="Genomic_DNA"/>
</dbReference>